<proteinExistence type="predicted"/>
<dbReference type="Proteomes" id="UP001341840">
    <property type="component" value="Unassembled WGS sequence"/>
</dbReference>
<dbReference type="Pfam" id="PF01535">
    <property type="entry name" value="PPR"/>
    <property type="match status" value="1"/>
</dbReference>
<evidence type="ECO:0000313" key="4">
    <source>
        <dbReference type="Proteomes" id="UP001341840"/>
    </source>
</evidence>
<evidence type="ECO:0000256" key="1">
    <source>
        <dbReference type="ARBA" id="ARBA00022737"/>
    </source>
</evidence>
<sequence length="179" mass="20345">MDRQCPIYMYPEWLQLQTFYDGLSNTSRILLDSLAGRSLQLKTPEEAIDAASAIAHHSVFSITRPAVFTCNAIIVAMYRAKRYHKAIVLFHFFFNQSNIVPNIISYNNLINTHCDMGNVDVAIEIYRHVIANAPFSPYPVSYRHHIKGLIDAGRIGEAVYLLREMLTKGTAPILWCTII</sequence>
<dbReference type="SUPFAM" id="SSF48452">
    <property type="entry name" value="TPR-like"/>
    <property type="match status" value="1"/>
</dbReference>
<dbReference type="PANTHER" id="PTHR47937">
    <property type="entry name" value="PLASTID TRANSCRIPTIONALLY ACTIVE CHROMOSOME 2-LIKE PROTEIN"/>
    <property type="match status" value="1"/>
</dbReference>
<evidence type="ECO:0000256" key="2">
    <source>
        <dbReference type="PROSITE-ProRule" id="PRU00708"/>
    </source>
</evidence>
<name>A0ABU6ZST6_9FABA</name>
<protein>
    <recommendedName>
        <fullName evidence="5">Pentatricopeptide repeat-containing protein</fullName>
    </recommendedName>
</protein>
<dbReference type="PROSITE" id="PS51375">
    <property type="entry name" value="PPR"/>
    <property type="match status" value="2"/>
</dbReference>
<dbReference type="Gene3D" id="1.25.40.10">
    <property type="entry name" value="Tetratricopeptide repeat domain"/>
    <property type="match status" value="1"/>
</dbReference>
<dbReference type="InterPro" id="IPR052308">
    <property type="entry name" value="PPR_domain-containing"/>
</dbReference>
<dbReference type="InterPro" id="IPR002885">
    <property type="entry name" value="PPR_rpt"/>
</dbReference>
<dbReference type="Pfam" id="PF12854">
    <property type="entry name" value="PPR_1"/>
    <property type="match status" value="1"/>
</dbReference>
<keyword evidence="4" id="KW-1185">Reference proteome</keyword>
<reference evidence="3 4" key="1">
    <citation type="journal article" date="2023" name="Plants (Basel)">
        <title>Bridging the Gap: Combining Genomics and Transcriptomics Approaches to Understand Stylosanthes scabra, an Orphan Legume from the Brazilian Caatinga.</title>
        <authorList>
            <person name="Ferreira-Neto J.R.C."/>
            <person name="da Silva M.D."/>
            <person name="Binneck E."/>
            <person name="de Melo N.F."/>
            <person name="da Silva R.H."/>
            <person name="de Melo A.L.T.M."/>
            <person name="Pandolfi V."/>
            <person name="Bustamante F.O."/>
            <person name="Brasileiro-Vidal A.C."/>
            <person name="Benko-Iseppon A.M."/>
        </authorList>
    </citation>
    <scope>NUCLEOTIDE SEQUENCE [LARGE SCALE GENOMIC DNA]</scope>
    <source>
        <tissue evidence="3">Leaves</tissue>
    </source>
</reference>
<dbReference type="EMBL" id="JASCZI010273584">
    <property type="protein sequence ID" value="MED6225058.1"/>
    <property type="molecule type" value="Genomic_DNA"/>
</dbReference>
<gene>
    <name evidence="3" type="ORF">PIB30_090161</name>
</gene>
<keyword evidence="1" id="KW-0677">Repeat</keyword>
<feature type="repeat" description="PPR" evidence="2">
    <location>
        <begin position="138"/>
        <end position="172"/>
    </location>
</feature>
<dbReference type="InterPro" id="IPR011990">
    <property type="entry name" value="TPR-like_helical_dom_sf"/>
</dbReference>
<organism evidence="3 4">
    <name type="scientific">Stylosanthes scabra</name>
    <dbReference type="NCBI Taxonomy" id="79078"/>
    <lineage>
        <taxon>Eukaryota</taxon>
        <taxon>Viridiplantae</taxon>
        <taxon>Streptophyta</taxon>
        <taxon>Embryophyta</taxon>
        <taxon>Tracheophyta</taxon>
        <taxon>Spermatophyta</taxon>
        <taxon>Magnoliopsida</taxon>
        <taxon>eudicotyledons</taxon>
        <taxon>Gunneridae</taxon>
        <taxon>Pentapetalae</taxon>
        <taxon>rosids</taxon>
        <taxon>fabids</taxon>
        <taxon>Fabales</taxon>
        <taxon>Fabaceae</taxon>
        <taxon>Papilionoideae</taxon>
        <taxon>50 kb inversion clade</taxon>
        <taxon>dalbergioids sensu lato</taxon>
        <taxon>Dalbergieae</taxon>
        <taxon>Pterocarpus clade</taxon>
        <taxon>Stylosanthes</taxon>
    </lineage>
</organism>
<comment type="caution">
    <text evidence="3">The sequence shown here is derived from an EMBL/GenBank/DDBJ whole genome shotgun (WGS) entry which is preliminary data.</text>
</comment>
<dbReference type="PANTHER" id="PTHR47937:SF2">
    <property type="entry name" value="PENTATRICOPEPTIDE (PPR) REPEAT-CONTAINING PROTEIN, PF01535'-RELATED"/>
    <property type="match status" value="1"/>
</dbReference>
<accession>A0ABU6ZST6</accession>
<feature type="repeat" description="PPR" evidence="2">
    <location>
        <begin position="102"/>
        <end position="137"/>
    </location>
</feature>
<evidence type="ECO:0000313" key="3">
    <source>
        <dbReference type="EMBL" id="MED6225058.1"/>
    </source>
</evidence>
<dbReference type="NCBIfam" id="TIGR00756">
    <property type="entry name" value="PPR"/>
    <property type="match status" value="2"/>
</dbReference>
<evidence type="ECO:0008006" key="5">
    <source>
        <dbReference type="Google" id="ProtNLM"/>
    </source>
</evidence>